<feature type="transmembrane region" description="Helical" evidence="2">
    <location>
        <begin position="12"/>
        <end position="36"/>
    </location>
</feature>
<evidence type="ECO:0000256" key="1">
    <source>
        <dbReference type="SAM" id="MobiDB-lite"/>
    </source>
</evidence>
<sequence>MGILPGKSRQGGISLVELMFAMGIMAVALIPIMGVMQSGQVQGVRDESEVEANEKANVILTSLMNDVPFISILPGGVKWDTNLVDGSRSVALNKNLAGAGSGDIIIDSPVTSTRNEGEEYMNGLLYKNGTPSCSYADDRGIRYVVSLRCQIVWISFAFFETREDSCWNGNNMGGSPVWEVKQLQDESSTSGTPNYVFGDGSTSVAPPAGPPYKFLQGDAPDSRLKKLVVSIAYEKKKGAFRSGVSADQAWKDAKSVHLVAYKSKLED</sequence>
<dbReference type="EMBL" id="PGXC01000003">
    <property type="protein sequence ID" value="PKK91452.1"/>
    <property type="molecule type" value="Genomic_DNA"/>
</dbReference>
<dbReference type="AlphaFoldDB" id="A0A2N1PT56"/>
<keyword evidence="2" id="KW-0812">Transmembrane</keyword>
<organism evidence="3 4">
    <name type="scientific">Candidatus Wallbacteria bacterium HGW-Wallbacteria-1</name>
    <dbReference type="NCBI Taxonomy" id="2013854"/>
    <lineage>
        <taxon>Bacteria</taxon>
        <taxon>Candidatus Walliibacteriota</taxon>
    </lineage>
</organism>
<proteinExistence type="predicted"/>
<comment type="caution">
    <text evidence="3">The sequence shown here is derived from an EMBL/GenBank/DDBJ whole genome shotgun (WGS) entry which is preliminary data.</text>
</comment>
<dbReference type="Pfam" id="PF07963">
    <property type="entry name" value="N_methyl"/>
    <property type="match status" value="1"/>
</dbReference>
<dbReference type="InterPro" id="IPR012902">
    <property type="entry name" value="N_methyl_site"/>
</dbReference>
<name>A0A2N1PT56_9BACT</name>
<evidence type="ECO:0000313" key="4">
    <source>
        <dbReference type="Proteomes" id="UP000233256"/>
    </source>
</evidence>
<gene>
    <name evidence="3" type="ORF">CVV64_06770</name>
</gene>
<keyword evidence="2" id="KW-0472">Membrane</keyword>
<dbReference type="Proteomes" id="UP000233256">
    <property type="component" value="Unassembled WGS sequence"/>
</dbReference>
<evidence type="ECO:0000313" key="3">
    <source>
        <dbReference type="EMBL" id="PKK91452.1"/>
    </source>
</evidence>
<evidence type="ECO:0000256" key="2">
    <source>
        <dbReference type="SAM" id="Phobius"/>
    </source>
</evidence>
<reference evidence="3 4" key="1">
    <citation type="journal article" date="2017" name="ISME J.">
        <title>Potential for microbial H2 and metal transformations associated with novel bacteria and archaea in deep terrestrial subsurface sediments.</title>
        <authorList>
            <person name="Hernsdorf A.W."/>
            <person name="Amano Y."/>
            <person name="Miyakawa K."/>
            <person name="Ise K."/>
            <person name="Suzuki Y."/>
            <person name="Anantharaman K."/>
            <person name="Probst A."/>
            <person name="Burstein D."/>
            <person name="Thomas B.C."/>
            <person name="Banfield J.F."/>
        </authorList>
    </citation>
    <scope>NUCLEOTIDE SEQUENCE [LARGE SCALE GENOMIC DNA]</scope>
    <source>
        <strain evidence="3">HGW-Wallbacteria-1</strain>
    </source>
</reference>
<feature type="region of interest" description="Disordered" evidence="1">
    <location>
        <begin position="189"/>
        <end position="209"/>
    </location>
</feature>
<accession>A0A2N1PT56</accession>
<protein>
    <submittedName>
        <fullName evidence="3">Uncharacterized protein</fullName>
    </submittedName>
</protein>
<keyword evidence="2" id="KW-1133">Transmembrane helix</keyword>